<sequence>MTRKPALILFALALMVVGLIWTFQGLGYWEGSAMTGEETWAVIGPAVAGLGVALLIVVTRPRR</sequence>
<keyword evidence="1" id="KW-0812">Transmembrane</keyword>
<accession>A0A930VJI5</accession>
<organism evidence="2 3">
    <name type="scientific">Nocardioides agariphilus</name>
    <dbReference type="NCBI Taxonomy" id="433664"/>
    <lineage>
        <taxon>Bacteria</taxon>
        <taxon>Bacillati</taxon>
        <taxon>Actinomycetota</taxon>
        <taxon>Actinomycetes</taxon>
        <taxon>Propionibacteriales</taxon>
        <taxon>Nocardioidaceae</taxon>
        <taxon>Nocardioides</taxon>
    </lineage>
</organism>
<evidence type="ECO:0000256" key="1">
    <source>
        <dbReference type="SAM" id="Phobius"/>
    </source>
</evidence>
<keyword evidence="1" id="KW-1133">Transmembrane helix</keyword>
<dbReference type="RefSeq" id="WP_194696919.1">
    <property type="nucleotide sequence ID" value="NZ_JADKPO010000016.1"/>
</dbReference>
<gene>
    <name evidence="2" type="ORF">ISU10_13060</name>
</gene>
<evidence type="ECO:0000313" key="2">
    <source>
        <dbReference type="EMBL" id="MBF4768694.1"/>
    </source>
</evidence>
<name>A0A930VJI5_9ACTN</name>
<reference evidence="2" key="1">
    <citation type="submission" date="2020-11" db="EMBL/GenBank/DDBJ databases">
        <title>Nocardioides cynanchi sp. nov., isolated from soil of rhizosphere of Cynanchum wilfordii.</title>
        <authorList>
            <person name="Lee J.-S."/>
            <person name="Suh M.K."/>
            <person name="Kim J.-S."/>
        </authorList>
    </citation>
    <scope>NUCLEOTIDE SEQUENCE</scope>
    <source>
        <strain evidence="2">KCTC 19276</strain>
    </source>
</reference>
<protein>
    <submittedName>
        <fullName evidence="2">Uncharacterized protein</fullName>
    </submittedName>
</protein>
<comment type="caution">
    <text evidence="2">The sequence shown here is derived from an EMBL/GenBank/DDBJ whole genome shotgun (WGS) entry which is preliminary data.</text>
</comment>
<dbReference type="EMBL" id="JADKPO010000016">
    <property type="protein sequence ID" value="MBF4768694.1"/>
    <property type="molecule type" value="Genomic_DNA"/>
</dbReference>
<proteinExistence type="predicted"/>
<dbReference type="AlphaFoldDB" id="A0A930VJI5"/>
<dbReference type="Proteomes" id="UP000660668">
    <property type="component" value="Unassembled WGS sequence"/>
</dbReference>
<keyword evidence="3" id="KW-1185">Reference proteome</keyword>
<feature type="transmembrane region" description="Helical" evidence="1">
    <location>
        <begin position="7"/>
        <end position="27"/>
    </location>
</feature>
<evidence type="ECO:0000313" key="3">
    <source>
        <dbReference type="Proteomes" id="UP000660668"/>
    </source>
</evidence>
<feature type="transmembrane region" description="Helical" evidence="1">
    <location>
        <begin position="39"/>
        <end position="58"/>
    </location>
</feature>
<keyword evidence="1" id="KW-0472">Membrane</keyword>